<dbReference type="InterPro" id="IPR003399">
    <property type="entry name" value="Mce/MlaD"/>
</dbReference>
<dbReference type="InterPro" id="IPR051800">
    <property type="entry name" value="PqiA-PqiB_transport"/>
</dbReference>
<dbReference type="PANTHER" id="PTHR30462:SF0">
    <property type="entry name" value="INTERMEMBRANE TRANSPORT PROTEIN YEBT"/>
    <property type="match status" value="1"/>
</dbReference>
<keyword evidence="5" id="KW-1133">Transmembrane helix</keyword>
<dbReference type="EMBL" id="JAZHGA010000008">
    <property type="protein sequence ID" value="MEM5340703.1"/>
    <property type="molecule type" value="Genomic_DNA"/>
</dbReference>
<organism evidence="9 10">
    <name type="scientific">Paraburkholderia azotifigens</name>
    <dbReference type="NCBI Taxonomy" id="2057004"/>
    <lineage>
        <taxon>Bacteria</taxon>
        <taxon>Pseudomonadati</taxon>
        <taxon>Pseudomonadota</taxon>
        <taxon>Betaproteobacteria</taxon>
        <taxon>Burkholderiales</taxon>
        <taxon>Burkholderiaceae</taxon>
        <taxon>Paraburkholderia</taxon>
    </lineage>
</organism>
<evidence type="ECO:0000256" key="1">
    <source>
        <dbReference type="ARBA" id="ARBA00004533"/>
    </source>
</evidence>
<keyword evidence="2" id="KW-1003">Cell membrane</keyword>
<accession>A0A5C6VEH1</accession>
<dbReference type="GO" id="GO:0005886">
    <property type="term" value="C:plasma membrane"/>
    <property type="evidence" value="ECO:0007669"/>
    <property type="project" value="UniProtKB-SubCell"/>
</dbReference>
<evidence type="ECO:0000256" key="3">
    <source>
        <dbReference type="ARBA" id="ARBA00022519"/>
    </source>
</evidence>
<keyword evidence="6" id="KW-0472">Membrane</keyword>
<dbReference type="EMBL" id="VOQS01000003">
    <property type="protein sequence ID" value="TXC83782.1"/>
    <property type="molecule type" value="Genomic_DNA"/>
</dbReference>
<evidence type="ECO:0000259" key="7">
    <source>
        <dbReference type="Pfam" id="PF02470"/>
    </source>
</evidence>
<dbReference type="PANTHER" id="PTHR30462">
    <property type="entry name" value="INTERMEMBRANE TRANSPORT PROTEIN PQIB-RELATED"/>
    <property type="match status" value="1"/>
</dbReference>
<keyword evidence="3" id="KW-0997">Cell inner membrane</keyword>
<evidence type="ECO:0000313" key="8">
    <source>
        <dbReference type="EMBL" id="MEM5340703.1"/>
    </source>
</evidence>
<comment type="caution">
    <text evidence="9">The sequence shown here is derived from an EMBL/GenBank/DDBJ whole genome shotgun (WGS) entry which is preliminary data.</text>
</comment>
<sequence length="525" mass="56187">MSGASSAVWLIPVAALLISGALLVRTGMQRGPRVAISFLSAESLEAGKTRVRYRDVEIGRLKDLHLSADRTRVLAEVQLDDAAKRFAACGTRYWVVRPRVSMTGVSGLSTALSGAFIAADAGPASAPTSRSCNAFNGPEAPPWVTSDQKGKRFVLHADSLGSLTAGSPVLFRRVQAGQVLGYALSADGVEVLVDVFVNAPYDGYVTSGTVWWQASGIDLRFGSDGFRFDTQSVASLLSGGIAFDTAKQVPASHEAADGASFVLAADRTQASQRAEDGRAARVQMRFEQSLRGLSIGAPVDFHGVELGRVAAIDVDFDPATGRIDMIATLDLYPARLGHRYRQALGNGDSVAGRDLLHRLIDNGLRGQLRMGSVLTGQRYVALDFFPRAPRIPFDTQRTPVELPTVPNTLEELQDQLAGIVDKLDRVPFGQIGRSLDSTLQTAASLFQRVDTELVPEARATLAAAQQSFEGANATLAHDSPLQSDLHGALTELRRTLASLNSLADYLQQHPESVVWGKSSARQPGQ</sequence>
<evidence type="ECO:0000313" key="10">
    <source>
        <dbReference type="Proteomes" id="UP000321776"/>
    </source>
</evidence>
<evidence type="ECO:0000256" key="5">
    <source>
        <dbReference type="ARBA" id="ARBA00022989"/>
    </source>
</evidence>
<gene>
    <name evidence="9" type="ORF">FRZ40_25875</name>
    <name evidence="8" type="ORF">V4C56_13875</name>
</gene>
<reference evidence="9" key="2">
    <citation type="submission" date="2019-08" db="EMBL/GenBank/DDBJ databases">
        <authorList>
            <person name="Im W.-T."/>
        </authorList>
    </citation>
    <scope>NUCLEOTIDE SEQUENCE</scope>
    <source>
        <strain evidence="9">NF 2-5-3</strain>
    </source>
</reference>
<name>A0A5C6VEH1_9BURK</name>
<keyword evidence="11" id="KW-1185">Reference proteome</keyword>
<dbReference type="Proteomes" id="UP001481677">
    <property type="component" value="Unassembled WGS sequence"/>
</dbReference>
<dbReference type="RefSeq" id="WP_147236028.1">
    <property type="nucleotide sequence ID" value="NZ_JAZHFZ010000005.1"/>
</dbReference>
<feature type="domain" description="Mce/MlaD" evidence="7">
    <location>
        <begin position="281"/>
        <end position="384"/>
    </location>
</feature>
<protein>
    <submittedName>
        <fullName evidence="9">MCE family protein</fullName>
    </submittedName>
    <submittedName>
        <fullName evidence="8">MlaD family protein</fullName>
    </submittedName>
</protein>
<proteinExistence type="predicted"/>
<evidence type="ECO:0000256" key="4">
    <source>
        <dbReference type="ARBA" id="ARBA00022692"/>
    </source>
</evidence>
<keyword evidence="4" id="KW-0812">Transmembrane</keyword>
<dbReference type="Proteomes" id="UP000321776">
    <property type="component" value="Unassembled WGS sequence"/>
</dbReference>
<feature type="domain" description="Mce/MlaD" evidence="7">
    <location>
        <begin position="150"/>
        <end position="212"/>
    </location>
</feature>
<evidence type="ECO:0000256" key="2">
    <source>
        <dbReference type="ARBA" id="ARBA00022475"/>
    </source>
</evidence>
<evidence type="ECO:0000313" key="11">
    <source>
        <dbReference type="Proteomes" id="UP001481677"/>
    </source>
</evidence>
<comment type="subcellular location">
    <subcellularLocation>
        <location evidence="1">Cell inner membrane</location>
    </subcellularLocation>
</comment>
<dbReference type="AlphaFoldDB" id="A0A5C6VEH1"/>
<feature type="domain" description="Mce/MlaD" evidence="7">
    <location>
        <begin position="31"/>
        <end position="121"/>
    </location>
</feature>
<reference evidence="8 11" key="3">
    <citation type="submission" date="2024-01" db="EMBL/GenBank/DDBJ databases">
        <title>The diversity of rhizobia nodulating Mimosa spp. in eleven states of Brazil covering several biomes is determined by host plant, location, and edaphic factors.</title>
        <authorList>
            <person name="Rouws L."/>
            <person name="Barauna A."/>
            <person name="Beukes C."/>
            <person name="De Faria S.M."/>
            <person name="Gross E."/>
            <person name="Dos Reis Junior F.B."/>
            <person name="Simon M."/>
            <person name="Maluk M."/>
            <person name="Odee D.W."/>
            <person name="Kenicer G."/>
            <person name="Young J.P.W."/>
            <person name="Reis V.M."/>
            <person name="Zilli J."/>
            <person name="James E.K."/>
        </authorList>
    </citation>
    <scope>NUCLEOTIDE SEQUENCE [LARGE SCALE GENOMIC DNA]</scope>
    <source>
        <strain evidence="8 11">JPY530</strain>
    </source>
</reference>
<evidence type="ECO:0000313" key="9">
    <source>
        <dbReference type="EMBL" id="TXC83782.1"/>
    </source>
</evidence>
<evidence type="ECO:0000256" key="6">
    <source>
        <dbReference type="ARBA" id="ARBA00023136"/>
    </source>
</evidence>
<reference evidence="9 10" key="1">
    <citation type="journal article" date="2018" name="Int. J. Syst. Evol. Microbiol.">
        <title>Paraburkholderia azotifigens sp. nov., a nitrogen-fixing bacterium isolated from paddy soil.</title>
        <authorList>
            <person name="Choi G.M."/>
            <person name="Im W.T."/>
        </authorList>
    </citation>
    <scope>NUCLEOTIDE SEQUENCE [LARGE SCALE GENOMIC DNA]</scope>
    <source>
        <strain evidence="9 10">NF 2-5-3</strain>
    </source>
</reference>
<dbReference type="Pfam" id="PF02470">
    <property type="entry name" value="MlaD"/>
    <property type="match status" value="3"/>
</dbReference>